<reference evidence="2" key="1">
    <citation type="journal article" date="2020" name="mSystems">
        <title>Genome- and Community-Level Interaction Insights into Carbon Utilization and Element Cycling Functions of Hydrothermarchaeota in Hydrothermal Sediment.</title>
        <authorList>
            <person name="Zhou Z."/>
            <person name="Liu Y."/>
            <person name="Xu W."/>
            <person name="Pan J."/>
            <person name="Luo Z.H."/>
            <person name="Li M."/>
        </authorList>
    </citation>
    <scope>NUCLEOTIDE SEQUENCE [LARGE SCALE GENOMIC DNA]</scope>
    <source>
        <strain evidence="2">SpSt-210</strain>
    </source>
</reference>
<organism evidence="2">
    <name type="scientific">Thermorudis peleae</name>
    <dbReference type="NCBI Taxonomy" id="1382356"/>
    <lineage>
        <taxon>Bacteria</taxon>
        <taxon>Pseudomonadati</taxon>
        <taxon>Thermomicrobiota</taxon>
        <taxon>Thermomicrobia</taxon>
        <taxon>Thermomicrobia incertae sedis</taxon>
        <taxon>Thermorudis</taxon>
    </lineage>
</organism>
<sequence length="361" mass="39458">MNDETIQSLTQRILAGDELEPNVIARVSGWPGERRRDWIERLLAFPSGRRWLRARLLAVLDPSERAELAQRMLSWTEDFDPAHRDPSTGRVVQALADEALTTALPWLAGSNAAAVLWERLAADGRATLREAALRVLREGTPLARETMLYLLFVSSELARDLSAEDKDLILAAALRDPDPEVRGVAAELAAEMYPDLLLADLNSCLRDESERVRASAWAVAFSIDPESATERAAGLVGDEDAPLAVRRSALLALGQALPTEQIAPLLALLVAHPEPGLAEDAADLLWRQHRHPLVAQAAARSPHPAVREIGERLLHPERGSPAAGGDRPGTPAPGVGFYRRLLELGHERSAGNRDRESETRP</sequence>
<name>A0A831WZA8_9BACT</name>
<protein>
    <recommendedName>
        <fullName evidence="3">HEAT repeat domain-containing protein</fullName>
    </recommendedName>
</protein>
<dbReference type="EMBL" id="DSIY01000060">
    <property type="protein sequence ID" value="HEG90354.1"/>
    <property type="molecule type" value="Genomic_DNA"/>
</dbReference>
<evidence type="ECO:0000256" key="1">
    <source>
        <dbReference type="SAM" id="MobiDB-lite"/>
    </source>
</evidence>
<dbReference type="InterPro" id="IPR011989">
    <property type="entry name" value="ARM-like"/>
</dbReference>
<feature type="compositionally biased region" description="Basic and acidic residues" evidence="1">
    <location>
        <begin position="340"/>
        <end position="361"/>
    </location>
</feature>
<dbReference type="InterPro" id="IPR016024">
    <property type="entry name" value="ARM-type_fold"/>
</dbReference>
<dbReference type="AlphaFoldDB" id="A0A831WZA8"/>
<gene>
    <name evidence="2" type="ORF">ENP34_02775</name>
</gene>
<proteinExistence type="predicted"/>
<accession>A0A831WZA8</accession>
<dbReference type="SUPFAM" id="SSF48371">
    <property type="entry name" value="ARM repeat"/>
    <property type="match status" value="1"/>
</dbReference>
<evidence type="ECO:0008006" key="3">
    <source>
        <dbReference type="Google" id="ProtNLM"/>
    </source>
</evidence>
<evidence type="ECO:0000313" key="2">
    <source>
        <dbReference type="EMBL" id="HEG90354.1"/>
    </source>
</evidence>
<comment type="caution">
    <text evidence="2">The sequence shown here is derived from an EMBL/GenBank/DDBJ whole genome shotgun (WGS) entry which is preliminary data.</text>
</comment>
<feature type="region of interest" description="Disordered" evidence="1">
    <location>
        <begin position="316"/>
        <end position="361"/>
    </location>
</feature>
<dbReference type="Gene3D" id="1.25.10.10">
    <property type="entry name" value="Leucine-rich Repeat Variant"/>
    <property type="match status" value="1"/>
</dbReference>
<dbReference type="Pfam" id="PF13646">
    <property type="entry name" value="HEAT_2"/>
    <property type="match status" value="1"/>
</dbReference>